<dbReference type="PANTHER" id="PTHR33096:SF1">
    <property type="entry name" value="CXC1-LIKE CYSTEINE CLUSTER ASSOCIATED WITH KDZ TRANSPOSASES DOMAIN-CONTAINING PROTEIN"/>
    <property type="match status" value="1"/>
</dbReference>
<evidence type="ECO:0000313" key="2">
    <source>
        <dbReference type="Proteomes" id="UP000799118"/>
    </source>
</evidence>
<dbReference type="OrthoDB" id="3246730at2759"/>
<organism evidence="1 2">
    <name type="scientific">Gymnopus androsaceus JB14</name>
    <dbReference type="NCBI Taxonomy" id="1447944"/>
    <lineage>
        <taxon>Eukaryota</taxon>
        <taxon>Fungi</taxon>
        <taxon>Dikarya</taxon>
        <taxon>Basidiomycota</taxon>
        <taxon>Agaricomycotina</taxon>
        <taxon>Agaricomycetes</taxon>
        <taxon>Agaricomycetidae</taxon>
        <taxon>Agaricales</taxon>
        <taxon>Marasmiineae</taxon>
        <taxon>Omphalotaceae</taxon>
        <taxon>Gymnopus</taxon>
    </lineage>
</organism>
<dbReference type="Proteomes" id="UP000799118">
    <property type="component" value="Unassembled WGS sequence"/>
</dbReference>
<dbReference type="EMBL" id="ML771046">
    <property type="protein sequence ID" value="KAE9382739.1"/>
    <property type="molecule type" value="Genomic_DNA"/>
</dbReference>
<feature type="non-terminal residue" evidence="1">
    <location>
        <position position="1"/>
    </location>
</feature>
<proteinExistence type="predicted"/>
<sequence length="578" mass="67136">CEERWHNMKESNTVKSAAKFRENGWFVLLCRHMLVLAVCDMVQSGELSRYPLALLHLFMAAEKEDRERNNEGRPKGSLAIAYDIACKFSKTIARSPLKSLAQWSGFLPVVGTMHGYAHERLCQLLFLMLYIVGCGLEDGEGNERLFSSSNSLAPITRHQSAFHRRQAISEFLYYKDLETYANISKFLYENYKQALAITCSRDVLSKSLKSAGISSPQVFYDWLVEEGDYLQNLCRTPPQETVHMEYYSKLVALQSCQSRLLVIRQNFVEYASGKRDLGSVYERKRRNEEENERKLICDVQALEACLSIEVRWVEGCKEWDEAKKLVKEAAYRKALDKLECLLVARIFEMARLNVSGTGYKMRKHIGQSLKNRSKSIQAAIVSYNEAAAKLSPPRRKITWDEIVDFSYLSEFDILRDTREDVRERKWATPQNRLLMTQFFKYIRAEEELSRVHVEVRRLLTYMVDEERELCRKADEVEPRDPALALQLRLYWKERSRYNALHRSRLFAITKLKGFSYANHHYWVVGTHVGHQQTVGSMEGVAGGVGEWEEEEEEEEEEEDIHDLEARVTSVLDTTFDDN</sequence>
<dbReference type="AlphaFoldDB" id="A0A6A4GB90"/>
<dbReference type="InterPro" id="IPR040521">
    <property type="entry name" value="KDZ"/>
</dbReference>
<gene>
    <name evidence="1" type="ORF">BT96DRAFT_1047526</name>
</gene>
<name>A0A6A4GB90_9AGAR</name>
<accession>A0A6A4GB90</accession>
<keyword evidence="2" id="KW-1185">Reference proteome</keyword>
<evidence type="ECO:0000313" key="1">
    <source>
        <dbReference type="EMBL" id="KAE9382739.1"/>
    </source>
</evidence>
<dbReference type="Pfam" id="PF18758">
    <property type="entry name" value="KDZ"/>
    <property type="match status" value="1"/>
</dbReference>
<reference evidence="1" key="1">
    <citation type="journal article" date="2019" name="Environ. Microbiol.">
        <title>Fungal ecological strategies reflected in gene transcription - a case study of two litter decomposers.</title>
        <authorList>
            <person name="Barbi F."/>
            <person name="Kohler A."/>
            <person name="Barry K."/>
            <person name="Baskaran P."/>
            <person name="Daum C."/>
            <person name="Fauchery L."/>
            <person name="Ihrmark K."/>
            <person name="Kuo A."/>
            <person name="LaButti K."/>
            <person name="Lipzen A."/>
            <person name="Morin E."/>
            <person name="Grigoriev I.V."/>
            <person name="Henrissat B."/>
            <person name="Lindahl B."/>
            <person name="Martin F."/>
        </authorList>
    </citation>
    <scope>NUCLEOTIDE SEQUENCE</scope>
    <source>
        <strain evidence="1">JB14</strain>
    </source>
</reference>
<protein>
    <submittedName>
        <fullName evidence="1">Uncharacterized protein</fullName>
    </submittedName>
</protein>
<dbReference type="PANTHER" id="PTHR33096">
    <property type="entry name" value="CXC2 DOMAIN-CONTAINING PROTEIN"/>
    <property type="match status" value="1"/>
</dbReference>